<protein>
    <submittedName>
        <fullName evidence="1">Zn(II)2Cys6 transcription factor</fullName>
    </submittedName>
</protein>
<sequence length="60" mass="6206">MECVLAVAAGDLGKLGRESVELESLSNHHYARASAGLSAAITREMEASGGQEILAPAPRL</sequence>
<dbReference type="AlphaFoldDB" id="A0A9W9ESV2"/>
<dbReference type="Proteomes" id="UP001149165">
    <property type="component" value="Unassembled WGS sequence"/>
</dbReference>
<gene>
    <name evidence="1" type="ORF">N7456_010835</name>
</gene>
<evidence type="ECO:0000313" key="1">
    <source>
        <dbReference type="EMBL" id="KAJ5087219.1"/>
    </source>
</evidence>
<comment type="caution">
    <text evidence="1">The sequence shown here is derived from an EMBL/GenBank/DDBJ whole genome shotgun (WGS) entry which is preliminary data.</text>
</comment>
<dbReference type="OrthoDB" id="1919336at2759"/>
<name>A0A9W9ESV2_9EURO</name>
<keyword evidence="2" id="KW-1185">Reference proteome</keyword>
<reference evidence="1" key="2">
    <citation type="journal article" date="2023" name="IMA Fungus">
        <title>Comparative genomic study of the Penicillium genus elucidates a diverse pangenome and 15 lateral gene transfer events.</title>
        <authorList>
            <person name="Petersen C."/>
            <person name="Sorensen T."/>
            <person name="Nielsen M.R."/>
            <person name="Sondergaard T.E."/>
            <person name="Sorensen J.L."/>
            <person name="Fitzpatrick D.A."/>
            <person name="Frisvad J.C."/>
            <person name="Nielsen K.L."/>
        </authorList>
    </citation>
    <scope>NUCLEOTIDE SEQUENCE</scope>
    <source>
        <strain evidence="1">IBT 30069</strain>
    </source>
</reference>
<evidence type="ECO:0000313" key="2">
    <source>
        <dbReference type="Proteomes" id="UP001149165"/>
    </source>
</evidence>
<proteinExistence type="predicted"/>
<dbReference type="EMBL" id="JAPQKH010000007">
    <property type="protein sequence ID" value="KAJ5087219.1"/>
    <property type="molecule type" value="Genomic_DNA"/>
</dbReference>
<accession>A0A9W9ESV2</accession>
<reference evidence="1" key="1">
    <citation type="submission" date="2022-11" db="EMBL/GenBank/DDBJ databases">
        <authorList>
            <person name="Petersen C."/>
        </authorList>
    </citation>
    <scope>NUCLEOTIDE SEQUENCE</scope>
    <source>
        <strain evidence="1">IBT 30069</strain>
    </source>
</reference>
<organism evidence="1 2">
    <name type="scientific">Penicillium angulare</name>
    <dbReference type="NCBI Taxonomy" id="116970"/>
    <lineage>
        <taxon>Eukaryota</taxon>
        <taxon>Fungi</taxon>
        <taxon>Dikarya</taxon>
        <taxon>Ascomycota</taxon>
        <taxon>Pezizomycotina</taxon>
        <taxon>Eurotiomycetes</taxon>
        <taxon>Eurotiomycetidae</taxon>
        <taxon>Eurotiales</taxon>
        <taxon>Aspergillaceae</taxon>
        <taxon>Penicillium</taxon>
    </lineage>
</organism>